<name>A0A6C2UAK6_PONDE</name>
<accession>A0A6C2UAK6</accession>
<dbReference type="EMBL" id="CAAHFG010000004">
    <property type="protein sequence ID" value="VGO16727.1"/>
    <property type="molecule type" value="Genomic_DNA"/>
</dbReference>
<dbReference type="SUPFAM" id="SSF52499">
    <property type="entry name" value="Isochorismatase-like hydrolases"/>
    <property type="match status" value="1"/>
</dbReference>
<dbReference type="RefSeq" id="WP_136082252.1">
    <property type="nucleotide sequence ID" value="NZ_CAAHFG010000004.1"/>
</dbReference>
<proteinExistence type="predicted"/>
<organism evidence="2 3">
    <name type="scientific">Pontiella desulfatans</name>
    <dbReference type="NCBI Taxonomy" id="2750659"/>
    <lineage>
        <taxon>Bacteria</taxon>
        <taxon>Pseudomonadati</taxon>
        <taxon>Kiritimatiellota</taxon>
        <taxon>Kiritimatiellia</taxon>
        <taxon>Kiritimatiellales</taxon>
        <taxon>Pontiellaceae</taxon>
        <taxon>Pontiella</taxon>
    </lineage>
</organism>
<dbReference type="InterPro" id="IPR050993">
    <property type="entry name" value="Isochorismatase_domain"/>
</dbReference>
<dbReference type="InterPro" id="IPR036380">
    <property type="entry name" value="Isochorismatase-like_sf"/>
</dbReference>
<dbReference type="InterPro" id="IPR000868">
    <property type="entry name" value="Isochorismatase-like_dom"/>
</dbReference>
<reference evidence="2 3" key="1">
    <citation type="submission" date="2019-04" db="EMBL/GenBank/DDBJ databases">
        <authorList>
            <person name="Van Vliet M D."/>
        </authorList>
    </citation>
    <scope>NUCLEOTIDE SEQUENCE [LARGE SCALE GENOMIC DNA]</scope>
    <source>
        <strain evidence="2 3">F1</strain>
    </source>
</reference>
<sequence>MLKKEEAVLVFIDVQGRLHGIMDGKEELDANLEKLVKCAQLLEVPVVGTEQIPEKLGPTSEPFKSLLADEVVVSKSAFSCCGEPMFMEQLERLGRRQFILVGIETHVCVYQTAVDLLEMGSEVFVVADAVSSRAPENKVLALQAMRAAGAQVIPTETALFALLRDAADLRFKELLKLIK</sequence>
<dbReference type="AlphaFoldDB" id="A0A6C2UAK6"/>
<dbReference type="Gene3D" id="3.40.50.850">
    <property type="entry name" value="Isochorismatase-like"/>
    <property type="match status" value="1"/>
</dbReference>
<evidence type="ECO:0000313" key="2">
    <source>
        <dbReference type="EMBL" id="VGO16727.1"/>
    </source>
</evidence>
<dbReference type="PANTHER" id="PTHR14119">
    <property type="entry name" value="HYDROLASE"/>
    <property type="match status" value="1"/>
</dbReference>
<evidence type="ECO:0000259" key="1">
    <source>
        <dbReference type="Pfam" id="PF00857"/>
    </source>
</evidence>
<protein>
    <submittedName>
        <fullName evidence="2">Isochorismatase</fullName>
    </submittedName>
</protein>
<feature type="domain" description="Isochorismatase-like" evidence="1">
    <location>
        <begin position="8"/>
        <end position="156"/>
    </location>
</feature>
<dbReference type="PANTHER" id="PTHR14119:SF3">
    <property type="entry name" value="ISOCHORISMATASE DOMAIN-CONTAINING PROTEIN 2"/>
    <property type="match status" value="1"/>
</dbReference>
<dbReference type="Proteomes" id="UP000366872">
    <property type="component" value="Unassembled WGS sequence"/>
</dbReference>
<keyword evidence="3" id="KW-1185">Reference proteome</keyword>
<dbReference type="Pfam" id="PF00857">
    <property type="entry name" value="Isochorismatase"/>
    <property type="match status" value="1"/>
</dbReference>
<evidence type="ECO:0000313" key="3">
    <source>
        <dbReference type="Proteomes" id="UP000366872"/>
    </source>
</evidence>
<gene>
    <name evidence="2" type="primary">dhbB</name>
    <name evidence="2" type="ORF">PDESU_05318</name>
</gene>